<dbReference type="OrthoDB" id="3769542at2759"/>
<keyword evidence="3" id="KW-1185">Reference proteome</keyword>
<name>A0A6A5TYL8_9PLEO</name>
<dbReference type="Proteomes" id="UP000800035">
    <property type="component" value="Unassembled WGS sequence"/>
</dbReference>
<proteinExistence type="predicted"/>
<reference evidence="2" key="1">
    <citation type="journal article" date="2020" name="Stud. Mycol.">
        <title>101 Dothideomycetes genomes: a test case for predicting lifestyles and emergence of pathogens.</title>
        <authorList>
            <person name="Haridas S."/>
            <person name="Albert R."/>
            <person name="Binder M."/>
            <person name="Bloem J."/>
            <person name="Labutti K."/>
            <person name="Salamov A."/>
            <person name="Andreopoulos B."/>
            <person name="Baker S."/>
            <person name="Barry K."/>
            <person name="Bills G."/>
            <person name="Bluhm B."/>
            <person name="Cannon C."/>
            <person name="Castanera R."/>
            <person name="Culley D."/>
            <person name="Daum C."/>
            <person name="Ezra D."/>
            <person name="Gonzalez J."/>
            <person name="Henrissat B."/>
            <person name="Kuo A."/>
            <person name="Liang C."/>
            <person name="Lipzen A."/>
            <person name="Lutzoni F."/>
            <person name="Magnuson J."/>
            <person name="Mondo S."/>
            <person name="Nolan M."/>
            <person name="Ohm R."/>
            <person name="Pangilinan J."/>
            <person name="Park H.-J."/>
            <person name="Ramirez L."/>
            <person name="Alfaro M."/>
            <person name="Sun H."/>
            <person name="Tritt A."/>
            <person name="Yoshinaga Y."/>
            <person name="Zwiers L.-H."/>
            <person name="Turgeon B."/>
            <person name="Goodwin S."/>
            <person name="Spatafora J."/>
            <person name="Crous P."/>
            <person name="Grigoriev I."/>
        </authorList>
    </citation>
    <scope>NUCLEOTIDE SEQUENCE</scope>
    <source>
        <strain evidence="2">CBS 675.92</strain>
    </source>
</reference>
<dbReference type="AlphaFoldDB" id="A0A6A5TYL8"/>
<evidence type="ECO:0000256" key="1">
    <source>
        <dbReference type="SAM" id="MobiDB-lite"/>
    </source>
</evidence>
<feature type="region of interest" description="Disordered" evidence="1">
    <location>
        <begin position="141"/>
        <end position="165"/>
    </location>
</feature>
<evidence type="ECO:0000313" key="2">
    <source>
        <dbReference type="EMBL" id="KAF1957160.1"/>
    </source>
</evidence>
<protein>
    <submittedName>
        <fullName evidence="2">Uncharacterized protein</fullName>
    </submittedName>
</protein>
<evidence type="ECO:0000313" key="3">
    <source>
        <dbReference type="Proteomes" id="UP000800035"/>
    </source>
</evidence>
<dbReference type="EMBL" id="ML976990">
    <property type="protein sequence ID" value="KAF1957160.1"/>
    <property type="molecule type" value="Genomic_DNA"/>
</dbReference>
<organism evidence="2 3">
    <name type="scientific">Byssothecium circinans</name>
    <dbReference type="NCBI Taxonomy" id="147558"/>
    <lineage>
        <taxon>Eukaryota</taxon>
        <taxon>Fungi</taxon>
        <taxon>Dikarya</taxon>
        <taxon>Ascomycota</taxon>
        <taxon>Pezizomycotina</taxon>
        <taxon>Dothideomycetes</taxon>
        <taxon>Pleosporomycetidae</taxon>
        <taxon>Pleosporales</taxon>
        <taxon>Massarineae</taxon>
        <taxon>Massarinaceae</taxon>
        <taxon>Byssothecium</taxon>
    </lineage>
</organism>
<accession>A0A6A5TYL8</accession>
<gene>
    <name evidence="2" type="ORF">CC80DRAFT_547878</name>
</gene>
<sequence length="286" mass="30056">MDETMDILSPNSLLDAEGDVDLSFRETSSKDNTAETQAADPLCALGIVNMKQANDSASLTIELCLLEHTAASTASQTEEDVNQAMVPAPEPAGSEASRTEADQAMALAVAPAVSELSPAEAAIISASEQEPKSRDDIKQITEEPVQLPESPRRVVSATEPEGEGNAQETVTLAVTLDVSLRVNSPPVKADESMADIDDGIASADSSKCHADAGMASTIPYTASRYREASRGRRSVTQESSDLPISIYEASEPAKFIIINDNGGQAIVIDSSNNEMGLDDDDSGQSP</sequence>